<evidence type="ECO:0000313" key="2">
    <source>
        <dbReference type="EMBL" id="SFM26256.1"/>
    </source>
</evidence>
<organism evidence="2 3">
    <name type="scientific">Rugamonas rubra</name>
    <dbReference type="NCBI Taxonomy" id="758825"/>
    <lineage>
        <taxon>Bacteria</taxon>
        <taxon>Pseudomonadati</taxon>
        <taxon>Pseudomonadota</taxon>
        <taxon>Betaproteobacteria</taxon>
        <taxon>Burkholderiales</taxon>
        <taxon>Oxalobacteraceae</taxon>
        <taxon>Telluria group</taxon>
        <taxon>Rugamonas</taxon>
    </lineage>
</organism>
<gene>
    <name evidence="2" type="ORF">SAMN02982985_03374</name>
</gene>
<dbReference type="EMBL" id="FOTW01000016">
    <property type="protein sequence ID" value="SFM26256.1"/>
    <property type="molecule type" value="Genomic_DNA"/>
</dbReference>
<evidence type="ECO:0000313" key="3">
    <source>
        <dbReference type="Proteomes" id="UP000199470"/>
    </source>
</evidence>
<feature type="signal peptide" evidence="1">
    <location>
        <begin position="1"/>
        <end position="22"/>
    </location>
</feature>
<dbReference type="Pfam" id="PF09912">
    <property type="entry name" value="DUF2141"/>
    <property type="match status" value="1"/>
</dbReference>
<evidence type="ECO:0000256" key="1">
    <source>
        <dbReference type="SAM" id="SignalP"/>
    </source>
</evidence>
<keyword evidence="1" id="KW-0732">Signal</keyword>
<dbReference type="AlphaFoldDB" id="A0A1I4PFG0"/>
<keyword evidence="3" id="KW-1185">Reference proteome</keyword>
<feature type="chain" id="PRO_5011538598" evidence="1">
    <location>
        <begin position="23"/>
        <end position="139"/>
    </location>
</feature>
<sequence>MTTLTTATLYGALLLACATAGAADLTIRVDAVKSADGKLMVAIYDNAATFLRKPRSDLVVAPVTGSNTVLVKDLPPGDYAIAVFHDENGNGKMDANAFGIPTERIGFSNDARGNMGPPGFDSARLSLPVGGASIQFSLH</sequence>
<reference evidence="2 3" key="1">
    <citation type="submission" date="2016-10" db="EMBL/GenBank/DDBJ databases">
        <authorList>
            <person name="de Groot N.N."/>
        </authorList>
    </citation>
    <scope>NUCLEOTIDE SEQUENCE [LARGE SCALE GENOMIC DNA]</scope>
    <source>
        <strain evidence="2 3">ATCC 43154</strain>
    </source>
</reference>
<name>A0A1I4PFG0_9BURK</name>
<dbReference type="Proteomes" id="UP000199470">
    <property type="component" value="Unassembled WGS sequence"/>
</dbReference>
<accession>A0A1I4PFG0</accession>
<dbReference type="InterPro" id="IPR018673">
    <property type="entry name" value="DUF2141"/>
</dbReference>
<dbReference type="RefSeq" id="WP_174900565.1">
    <property type="nucleotide sequence ID" value="NZ_FOTW01000016.1"/>
</dbReference>
<protein>
    <submittedName>
        <fullName evidence="2">Uncharacterized conserved protein, DUF2141 family</fullName>
    </submittedName>
</protein>
<dbReference type="STRING" id="758825.SAMN02982985_03374"/>
<proteinExistence type="predicted"/>